<evidence type="ECO:0000259" key="7">
    <source>
        <dbReference type="PROSITE" id="PS50850"/>
    </source>
</evidence>
<keyword evidence="4 6" id="KW-1133">Transmembrane helix</keyword>
<dbReference type="EMBL" id="JAHHHW010000087">
    <property type="protein sequence ID" value="MBW4432544.1"/>
    <property type="molecule type" value="Genomic_DNA"/>
</dbReference>
<feature type="domain" description="Major facilitator superfamily (MFS) profile" evidence="7">
    <location>
        <begin position="28"/>
        <end position="467"/>
    </location>
</feature>
<feature type="transmembrane region" description="Helical" evidence="6">
    <location>
        <begin position="95"/>
        <end position="113"/>
    </location>
</feature>
<evidence type="ECO:0000256" key="4">
    <source>
        <dbReference type="ARBA" id="ARBA00022989"/>
    </source>
</evidence>
<comment type="subcellular location">
    <subcellularLocation>
        <location evidence="1">Cell membrane</location>
        <topology evidence="1">Multi-pass membrane protein</topology>
    </subcellularLocation>
</comment>
<dbReference type="GO" id="GO:0005886">
    <property type="term" value="C:plasma membrane"/>
    <property type="evidence" value="ECO:0007669"/>
    <property type="project" value="UniProtKB-SubCell"/>
</dbReference>
<accession>A0A9E3H7R5</accession>
<feature type="transmembrane region" description="Helical" evidence="6">
    <location>
        <begin position="280"/>
        <end position="301"/>
    </location>
</feature>
<feature type="transmembrane region" description="Helical" evidence="6">
    <location>
        <begin position="321"/>
        <end position="338"/>
    </location>
</feature>
<dbReference type="InterPro" id="IPR005829">
    <property type="entry name" value="Sugar_transporter_CS"/>
</dbReference>
<evidence type="ECO:0000313" key="8">
    <source>
        <dbReference type="EMBL" id="MBW4432544.1"/>
    </source>
</evidence>
<dbReference type="PANTHER" id="PTHR23511">
    <property type="entry name" value="SYNAPTIC VESICLE GLYCOPROTEIN 2"/>
    <property type="match status" value="1"/>
</dbReference>
<protein>
    <submittedName>
        <fullName evidence="8">MFS transporter</fullName>
    </submittedName>
</protein>
<feature type="transmembrane region" description="Helical" evidence="6">
    <location>
        <begin position="350"/>
        <end position="369"/>
    </location>
</feature>
<dbReference type="SUPFAM" id="SSF103473">
    <property type="entry name" value="MFS general substrate transporter"/>
    <property type="match status" value="1"/>
</dbReference>
<comment type="caution">
    <text evidence="8">The sequence shown here is derived from an EMBL/GenBank/DDBJ whole genome shotgun (WGS) entry which is preliminary data.</text>
</comment>
<dbReference type="InterPro" id="IPR036259">
    <property type="entry name" value="MFS_trans_sf"/>
</dbReference>
<evidence type="ECO:0000256" key="5">
    <source>
        <dbReference type="ARBA" id="ARBA00023136"/>
    </source>
</evidence>
<name>A0A9E3H7R5_9NOST</name>
<dbReference type="PANTHER" id="PTHR23511:SF34">
    <property type="entry name" value="SYNAPTIC VESICLE GLYCOPROTEIN 2"/>
    <property type="match status" value="1"/>
</dbReference>
<evidence type="ECO:0000256" key="1">
    <source>
        <dbReference type="ARBA" id="ARBA00004651"/>
    </source>
</evidence>
<dbReference type="InterPro" id="IPR005828">
    <property type="entry name" value="MFS_sugar_transport-like"/>
</dbReference>
<dbReference type="Proteomes" id="UP000813215">
    <property type="component" value="Unassembled WGS sequence"/>
</dbReference>
<feature type="transmembrane region" description="Helical" evidence="6">
    <location>
        <begin position="152"/>
        <end position="178"/>
    </location>
</feature>
<evidence type="ECO:0000256" key="2">
    <source>
        <dbReference type="ARBA" id="ARBA00022448"/>
    </source>
</evidence>
<dbReference type="PROSITE" id="PS50850">
    <property type="entry name" value="MFS"/>
    <property type="match status" value="1"/>
</dbReference>
<keyword evidence="2" id="KW-0813">Transport</keyword>
<evidence type="ECO:0000256" key="6">
    <source>
        <dbReference type="SAM" id="Phobius"/>
    </source>
</evidence>
<feature type="transmembrane region" description="Helical" evidence="6">
    <location>
        <begin position="441"/>
        <end position="462"/>
    </location>
</feature>
<dbReference type="PROSITE" id="PS00217">
    <property type="entry name" value="SUGAR_TRANSPORT_2"/>
    <property type="match status" value="1"/>
</dbReference>
<keyword evidence="3 6" id="KW-0812">Transmembrane</keyword>
<organism evidence="8 9">
    <name type="scientific">Pelatocladus maniniholoensis HA4357-MV3</name>
    <dbReference type="NCBI Taxonomy" id="1117104"/>
    <lineage>
        <taxon>Bacteria</taxon>
        <taxon>Bacillati</taxon>
        <taxon>Cyanobacteriota</taxon>
        <taxon>Cyanophyceae</taxon>
        <taxon>Nostocales</taxon>
        <taxon>Nostocaceae</taxon>
        <taxon>Pelatocladus</taxon>
    </lineage>
</organism>
<feature type="transmembrane region" description="Helical" evidence="6">
    <location>
        <begin position="64"/>
        <end position="83"/>
    </location>
</feature>
<sequence>MTTIATAQPPSFEQRLDASKITRVMWLLWALSAGLIALDGFDFFIIGVALPFLKRDFGLSSVEIGSVAVASVAGSLLGSLILGPITDKIGRQVMLIVDVAIFVIATAGTALAWNAASLIAFRFLVGVGIGADYPISVSYITENVPSRLRGRMVIGAFTFQAVGALLGAVTGIVVIHLFQTLYPESTVLAIQYAWRWMLGVGLVLAIAVGILRFSFLLESPRYYIAQGDYEAASKAASTLLEEPVNITPQTDPPEREPSLSYGALFSPQYRRHTILASVPWFLQDIATYGIGIFTPTIIGLLAFTSKESFIAKEMASAKGSAFVDLFLIVGFLIAVLLIDRFGRIKLQIAGFLGMAVGLLILAAASVLALSKEPNVALVFMGFLVFNLMMNAGPNSTTFLLSGEVFPTSIRASGAGFAAAFAKAGAVFGTFGLPVLQKSLGAPIVLSLLSLSCVVAGVITYIFRVETTGRSLEEVGVD</sequence>
<feature type="transmembrane region" description="Helical" evidence="6">
    <location>
        <begin position="375"/>
        <end position="392"/>
    </location>
</feature>
<evidence type="ECO:0000313" key="9">
    <source>
        <dbReference type="Proteomes" id="UP000813215"/>
    </source>
</evidence>
<dbReference type="Gene3D" id="1.20.1250.20">
    <property type="entry name" value="MFS general substrate transporter like domains"/>
    <property type="match status" value="1"/>
</dbReference>
<dbReference type="InterPro" id="IPR020846">
    <property type="entry name" value="MFS_dom"/>
</dbReference>
<dbReference type="GO" id="GO:0022857">
    <property type="term" value="F:transmembrane transporter activity"/>
    <property type="evidence" value="ECO:0007669"/>
    <property type="project" value="InterPro"/>
</dbReference>
<feature type="transmembrane region" description="Helical" evidence="6">
    <location>
        <begin position="119"/>
        <end position="140"/>
    </location>
</feature>
<feature type="transmembrane region" description="Helical" evidence="6">
    <location>
        <begin position="413"/>
        <end position="435"/>
    </location>
</feature>
<reference evidence="8" key="2">
    <citation type="journal article" date="2022" name="Microbiol. Resour. Announc.">
        <title>Metagenome Sequencing to Explore Phylogenomics of Terrestrial Cyanobacteria.</title>
        <authorList>
            <person name="Ward R.D."/>
            <person name="Stajich J.E."/>
            <person name="Johansen J.R."/>
            <person name="Huntemann M."/>
            <person name="Clum A."/>
            <person name="Foster B."/>
            <person name="Foster B."/>
            <person name="Roux S."/>
            <person name="Palaniappan K."/>
            <person name="Varghese N."/>
            <person name="Mukherjee S."/>
            <person name="Reddy T.B.K."/>
            <person name="Daum C."/>
            <person name="Copeland A."/>
            <person name="Chen I.A."/>
            <person name="Ivanova N.N."/>
            <person name="Kyrpides N.C."/>
            <person name="Shapiro N."/>
            <person name="Eloe-Fadrosh E.A."/>
            <person name="Pietrasiak N."/>
        </authorList>
    </citation>
    <scope>NUCLEOTIDE SEQUENCE</scope>
    <source>
        <strain evidence="8">HA4357-MV3</strain>
    </source>
</reference>
<evidence type="ECO:0000256" key="3">
    <source>
        <dbReference type="ARBA" id="ARBA00022692"/>
    </source>
</evidence>
<dbReference type="Pfam" id="PF00083">
    <property type="entry name" value="Sugar_tr"/>
    <property type="match status" value="1"/>
</dbReference>
<gene>
    <name evidence="8" type="ORF">KME28_12625</name>
</gene>
<feature type="transmembrane region" description="Helical" evidence="6">
    <location>
        <begin position="193"/>
        <end position="215"/>
    </location>
</feature>
<proteinExistence type="predicted"/>
<dbReference type="AlphaFoldDB" id="A0A9E3H7R5"/>
<keyword evidence="5 6" id="KW-0472">Membrane</keyword>
<feature type="transmembrane region" description="Helical" evidence="6">
    <location>
        <begin position="24"/>
        <end position="52"/>
    </location>
</feature>
<reference evidence="8" key="1">
    <citation type="submission" date="2021-05" db="EMBL/GenBank/DDBJ databases">
        <authorList>
            <person name="Pietrasiak N."/>
            <person name="Ward R."/>
            <person name="Stajich J.E."/>
            <person name="Kurbessoian T."/>
        </authorList>
    </citation>
    <scope>NUCLEOTIDE SEQUENCE</scope>
    <source>
        <strain evidence="8">HA4357-MV3</strain>
    </source>
</reference>